<dbReference type="GO" id="GO:0033179">
    <property type="term" value="C:proton-transporting V-type ATPase, V0 domain"/>
    <property type="evidence" value="ECO:0007669"/>
    <property type="project" value="InterPro"/>
</dbReference>
<gene>
    <name evidence="1" type="ORF">LTLLF_125400</name>
</gene>
<sequence length="102" mass="11845">MKSRTTAPSTAKLFFWELYFNMENGYLKGLVCGLMAGMLSKADYLNLVPRTLEDLKLHLQPTEYDNFLAHEASPITVYVINDNKLKKKMEVKLYYMKKMNAL</sequence>
<dbReference type="SUPFAM" id="SSF103486">
    <property type="entry name" value="V-type ATP synthase subunit C"/>
    <property type="match status" value="1"/>
</dbReference>
<dbReference type="PANTHER" id="PTHR11028">
    <property type="entry name" value="VACUOLAR ATP SYNTHASE SUBUNIT AC39"/>
    <property type="match status" value="1"/>
</dbReference>
<reference evidence="1" key="1">
    <citation type="submission" date="2020-03" db="EMBL/GenBank/DDBJ databases">
        <title>Studies in the Genomics of Life Span.</title>
        <authorList>
            <person name="Glass D."/>
        </authorList>
    </citation>
    <scope>NUCLEOTIDE SEQUENCE</scope>
    <source>
        <strain evidence="1">LTLLF</strain>
        <tissue evidence="1">Muscle</tissue>
    </source>
</reference>
<evidence type="ECO:0000313" key="2">
    <source>
        <dbReference type="Proteomes" id="UP000710432"/>
    </source>
</evidence>
<organism evidence="1 2">
    <name type="scientific">Microtus ochrogaster</name>
    <name type="common">Prairie vole</name>
    <dbReference type="NCBI Taxonomy" id="79684"/>
    <lineage>
        <taxon>Eukaryota</taxon>
        <taxon>Metazoa</taxon>
        <taxon>Chordata</taxon>
        <taxon>Craniata</taxon>
        <taxon>Vertebrata</taxon>
        <taxon>Euteleostomi</taxon>
        <taxon>Mammalia</taxon>
        <taxon>Eutheria</taxon>
        <taxon>Euarchontoglires</taxon>
        <taxon>Glires</taxon>
        <taxon>Rodentia</taxon>
        <taxon>Myomorpha</taxon>
        <taxon>Muroidea</taxon>
        <taxon>Cricetidae</taxon>
        <taxon>Arvicolinae</taxon>
        <taxon>Microtus</taxon>
    </lineage>
</organism>
<dbReference type="EMBL" id="JAATJU010020198">
    <property type="protein sequence ID" value="KAH0516476.1"/>
    <property type="molecule type" value="Genomic_DNA"/>
</dbReference>
<dbReference type="InterPro" id="IPR036079">
    <property type="entry name" value="ATPase_csu/dsu_sf"/>
</dbReference>
<comment type="caution">
    <text evidence="1">The sequence shown here is derived from an EMBL/GenBank/DDBJ whole genome shotgun (WGS) entry which is preliminary data.</text>
</comment>
<dbReference type="InterPro" id="IPR002843">
    <property type="entry name" value="ATPase_V0-cplx_csu/dsu"/>
</dbReference>
<dbReference type="InterPro" id="IPR016727">
    <property type="entry name" value="ATPase_V0-cplx_dsu"/>
</dbReference>
<protein>
    <submittedName>
        <fullName evidence="1">V-type proton ATPase subunit d 1</fullName>
    </submittedName>
</protein>
<accession>A0A8J6GMB4</accession>
<name>A0A8J6GMB4_MICOH</name>
<dbReference type="GO" id="GO:0046961">
    <property type="term" value="F:proton-transporting ATPase activity, rotational mechanism"/>
    <property type="evidence" value="ECO:0007669"/>
    <property type="project" value="InterPro"/>
</dbReference>
<evidence type="ECO:0000313" key="1">
    <source>
        <dbReference type="EMBL" id="KAH0516476.1"/>
    </source>
</evidence>
<dbReference type="AlphaFoldDB" id="A0A8J6GMB4"/>
<dbReference type="Proteomes" id="UP000710432">
    <property type="component" value="Unassembled WGS sequence"/>
</dbReference>
<dbReference type="Pfam" id="PF01992">
    <property type="entry name" value="vATP-synt_AC39"/>
    <property type="match status" value="1"/>
</dbReference>
<proteinExistence type="predicted"/>